<dbReference type="Gene3D" id="3.40.50.410">
    <property type="entry name" value="von Willebrand factor, type A domain"/>
    <property type="match status" value="1"/>
</dbReference>
<proteinExistence type="predicted"/>
<organism evidence="2 3">
    <name type="scientific">Aeromonas allosaccharophila</name>
    <dbReference type="NCBI Taxonomy" id="656"/>
    <lineage>
        <taxon>Bacteria</taxon>
        <taxon>Pseudomonadati</taxon>
        <taxon>Pseudomonadota</taxon>
        <taxon>Gammaproteobacteria</taxon>
        <taxon>Aeromonadales</taxon>
        <taxon>Aeromonadaceae</taxon>
        <taxon>Aeromonas</taxon>
    </lineage>
</organism>
<name>A0A7T2PI78_9GAMM</name>
<dbReference type="InterPro" id="IPR002035">
    <property type="entry name" value="VWF_A"/>
</dbReference>
<accession>A0A7T2PI78</accession>
<dbReference type="SUPFAM" id="SSF53300">
    <property type="entry name" value="vWA-like"/>
    <property type="match status" value="1"/>
</dbReference>
<dbReference type="Proteomes" id="UP000595101">
    <property type="component" value="Chromosome"/>
</dbReference>
<dbReference type="Pfam" id="PF13519">
    <property type="entry name" value="VWA_2"/>
    <property type="match status" value="1"/>
</dbReference>
<dbReference type="GO" id="GO:0005829">
    <property type="term" value="C:cytosol"/>
    <property type="evidence" value="ECO:0007669"/>
    <property type="project" value="TreeGrafter"/>
</dbReference>
<dbReference type="InterPro" id="IPR036465">
    <property type="entry name" value="vWFA_dom_sf"/>
</dbReference>
<feature type="domain" description="VWFA" evidence="1">
    <location>
        <begin position="321"/>
        <end position="487"/>
    </location>
</feature>
<evidence type="ECO:0000259" key="1">
    <source>
        <dbReference type="SMART" id="SM00327"/>
    </source>
</evidence>
<dbReference type="PANTHER" id="PTHR36846:SF1">
    <property type="entry name" value="PROTEIN VIAA"/>
    <property type="match status" value="1"/>
</dbReference>
<evidence type="ECO:0000313" key="3">
    <source>
        <dbReference type="Proteomes" id="UP000595101"/>
    </source>
</evidence>
<gene>
    <name evidence="2" type="ORF">I6G90_07755</name>
</gene>
<dbReference type="PANTHER" id="PTHR36846">
    <property type="entry name" value="PROTEIN VIAA"/>
    <property type="match status" value="1"/>
</dbReference>
<sequence length="497" mass="55764">MQISLVESASLLAQREFRDSYGGLLAHSSSLTSQVTQHIEEWKRDTEAALTSECPFAGHAHKLNHWRRESALGDISKTSFQGAVKDYLALCKACQHPADPPFWQKQVADSFAQDAELPSADKAVSCQLLATEWQKVLDKARNGWELTRIEQLRVQLMERLESMLKLLQQLQPLLEALGLDPGRLVDLSSGQLSAQDLAQFQKWASYLANDKGLHALCDLLGKIRQIELSEKIERVKVNHVLDLCLPDINSREEIVGIRLGRDLEHVLPSEKALLADDETALLFDLKFVESRLMSFDMAGIQTQHQHVEREEERQVNEEEKRGPMILCVDTSSSMSGAPETIAKAMTLFLATKAREEQRPCYLINFSTGIKTLELSGEWGLASIIDFLKMSFHGGTDAAPALGHALKTMDAETYQKADLLMISDFIMADLPPATLANIEQQRGKGNRFYSLVVGSAYMVQRLKSLFDHEWVYNSTTSTIHELIGFQQKIDNQFEAPPL</sequence>
<dbReference type="KEGG" id="aall:I6G90_07755"/>
<dbReference type="RefSeq" id="WP_064339928.1">
    <property type="nucleotide sequence ID" value="NZ_CP065745.1"/>
</dbReference>
<dbReference type="EMBL" id="CP065745">
    <property type="protein sequence ID" value="QPR56281.1"/>
    <property type="molecule type" value="Genomic_DNA"/>
</dbReference>
<dbReference type="SMART" id="SM00327">
    <property type="entry name" value="VWA"/>
    <property type="match status" value="1"/>
</dbReference>
<evidence type="ECO:0000313" key="2">
    <source>
        <dbReference type="EMBL" id="QPR56281.1"/>
    </source>
</evidence>
<dbReference type="AlphaFoldDB" id="A0A7T2PI78"/>
<dbReference type="GeneID" id="60785491"/>
<reference evidence="2 3" key="1">
    <citation type="submission" date="2020-12" db="EMBL/GenBank/DDBJ databases">
        <title>FDA dAtabase for Regulatory Grade micrObial Sequences (FDA-ARGOS): Supporting development and validation of Infectious Disease Dx tests.</title>
        <authorList>
            <person name="Sproer C."/>
            <person name="Gronow S."/>
            <person name="Severitt S."/>
            <person name="Schroder I."/>
            <person name="Tallon L."/>
            <person name="Sadzewicz L."/>
            <person name="Zhao X."/>
            <person name="Boylan J."/>
            <person name="Ott S."/>
            <person name="Bowen H."/>
            <person name="Vavikolanu K."/>
            <person name="Mehta A."/>
            <person name="Aluvathingal J."/>
            <person name="Nadendla S."/>
            <person name="Lowell S."/>
            <person name="Myers T."/>
            <person name="Yan Y."/>
            <person name="Sichtig H."/>
        </authorList>
    </citation>
    <scope>NUCLEOTIDE SEQUENCE [LARGE SCALE GENOMIC DNA]</scope>
    <source>
        <strain evidence="2 3">FDAARGOS_933</strain>
    </source>
</reference>
<protein>
    <recommendedName>
        <fullName evidence="1">VWFA domain-containing protein</fullName>
    </recommendedName>
</protein>